<dbReference type="InterPro" id="IPR036412">
    <property type="entry name" value="HAD-like_sf"/>
</dbReference>
<dbReference type="Pfam" id="PF13242">
    <property type="entry name" value="Hydrolase_like"/>
    <property type="match status" value="1"/>
</dbReference>
<organism evidence="1 2">
    <name type="scientific">Hartmannibacter diazotrophicus</name>
    <dbReference type="NCBI Taxonomy" id="1482074"/>
    <lineage>
        <taxon>Bacteria</taxon>
        <taxon>Pseudomonadati</taxon>
        <taxon>Pseudomonadota</taxon>
        <taxon>Alphaproteobacteria</taxon>
        <taxon>Hyphomicrobiales</taxon>
        <taxon>Pleomorphomonadaceae</taxon>
        <taxon>Hartmannibacter</taxon>
    </lineage>
</organism>
<dbReference type="InterPro" id="IPR023214">
    <property type="entry name" value="HAD_sf"/>
</dbReference>
<evidence type="ECO:0000313" key="2">
    <source>
        <dbReference type="Proteomes" id="UP000223606"/>
    </source>
</evidence>
<dbReference type="PANTHER" id="PTHR19288">
    <property type="entry name" value="4-NITROPHENYLPHOSPHATASE-RELATED"/>
    <property type="match status" value="1"/>
</dbReference>
<dbReference type="InterPro" id="IPR006356">
    <property type="entry name" value="HAD-SF_hydro_IIA_hyp3"/>
</dbReference>
<keyword evidence="2" id="KW-1185">Reference proteome</keyword>
<dbReference type="InterPro" id="IPR006357">
    <property type="entry name" value="HAD-SF_hydro_IIA"/>
</dbReference>
<dbReference type="PANTHER" id="PTHR19288:SF90">
    <property type="entry name" value="OS08G0542600 PROTEIN"/>
    <property type="match status" value="1"/>
</dbReference>
<dbReference type="Proteomes" id="UP000223606">
    <property type="component" value="Chromosome 1"/>
</dbReference>
<protein>
    <submittedName>
        <fullName evidence="1">Sugar-phosphatase AraL</fullName>
        <ecNumber evidence="1">3.1.3.23</ecNumber>
    </submittedName>
</protein>
<dbReference type="GO" id="GO:0005737">
    <property type="term" value="C:cytoplasm"/>
    <property type="evidence" value="ECO:0007669"/>
    <property type="project" value="TreeGrafter"/>
</dbReference>
<dbReference type="NCBIfam" id="TIGR01460">
    <property type="entry name" value="HAD-SF-IIA"/>
    <property type="match status" value="1"/>
</dbReference>
<dbReference type="AlphaFoldDB" id="A0A2C9CZJ7"/>
<dbReference type="Gene3D" id="3.40.50.1000">
    <property type="entry name" value="HAD superfamily/HAD-like"/>
    <property type="match status" value="2"/>
</dbReference>
<keyword evidence="1" id="KW-0378">Hydrolase</keyword>
<proteinExistence type="predicted"/>
<dbReference type="OrthoDB" id="9791073at2"/>
<dbReference type="EMBL" id="LT960614">
    <property type="protein sequence ID" value="SON53587.1"/>
    <property type="molecule type" value="Genomic_DNA"/>
</dbReference>
<sequence length="276" mass="29324">MAGLSTLSERFSHFFIDQFGVLHDGSRPYPGAVEALKRLKATGASILLLSNSGRPAHDNVLRLERLGFPQDCYDAFVTSGDLALDLVARGALPVTLDRGTRCLTISGVGERSLATALGFEDAADGETADVVIIAGSRGDIYPIETYRDLLRPAAARGAPALCTNPDKIMLTPGGPAFGAGRIAELYKELGGAVTYIGKPYPDMYARALGLSGCSDPSEIACIGDSVEHDIVGAKRFGAFAVLVRTGLNEGNSDGALEEKYQRFGVRPDMVLPAFRW</sequence>
<dbReference type="Pfam" id="PF13344">
    <property type="entry name" value="Hydrolase_6"/>
    <property type="match status" value="1"/>
</dbReference>
<name>A0A2C9CZJ7_9HYPH</name>
<dbReference type="SUPFAM" id="SSF56784">
    <property type="entry name" value="HAD-like"/>
    <property type="match status" value="1"/>
</dbReference>
<dbReference type="NCBIfam" id="TIGR01459">
    <property type="entry name" value="HAD-SF-IIA-hyp4"/>
    <property type="match status" value="1"/>
</dbReference>
<gene>
    <name evidence="1" type="primary">araL</name>
    <name evidence="1" type="ORF">HDIA_0046</name>
</gene>
<dbReference type="EC" id="3.1.3.23" evidence="1"/>
<dbReference type="KEGG" id="hdi:HDIA_0046"/>
<evidence type="ECO:0000313" key="1">
    <source>
        <dbReference type="EMBL" id="SON53587.1"/>
    </source>
</evidence>
<reference evidence="2" key="1">
    <citation type="submission" date="2017-09" db="EMBL/GenBank/DDBJ databases">
        <title>Genome sequence of Nannocystis excedens DSM 71.</title>
        <authorList>
            <person name="Blom J."/>
        </authorList>
    </citation>
    <scope>NUCLEOTIDE SEQUENCE [LARGE SCALE GENOMIC DNA]</scope>
    <source>
        <strain evidence="2">type strain: E19</strain>
    </source>
</reference>
<accession>A0A2C9CZJ7</accession>
<dbReference type="RefSeq" id="WP_157775090.1">
    <property type="nucleotide sequence ID" value="NZ_LT960614.1"/>
</dbReference>
<dbReference type="GO" id="GO:0050308">
    <property type="term" value="F:sugar-phosphatase activity"/>
    <property type="evidence" value="ECO:0007669"/>
    <property type="project" value="UniProtKB-EC"/>
</dbReference>